<keyword evidence="2" id="KW-0812">Transmembrane</keyword>
<dbReference type="AlphaFoldDB" id="A0A0G2GN10"/>
<evidence type="ECO:0000313" key="4">
    <source>
        <dbReference type="EMBL" id="KKY24813.1"/>
    </source>
</evidence>
<organism evidence="4 5">
    <name type="scientific">Phaeomoniella chlamydospora</name>
    <name type="common">Phaeoacremonium chlamydosporum</name>
    <dbReference type="NCBI Taxonomy" id="158046"/>
    <lineage>
        <taxon>Eukaryota</taxon>
        <taxon>Fungi</taxon>
        <taxon>Dikarya</taxon>
        <taxon>Ascomycota</taxon>
        <taxon>Pezizomycotina</taxon>
        <taxon>Eurotiomycetes</taxon>
        <taxon>Chaetothyriomycetidae</taxon>
        <taxon>Phaeomoniellales</taxon>
        <taxon>Phaeomoniellaceae</taxon>
        <taxon>Phaeomoniella</taxon>
    </lineage>
</organism>
<feature type="compositionally biased region" description="Basic residues" evidence="1">
    <location>
        <begin position="149"/>
        <end position="160"/>
    </location>
</feature>
<evidence type="ECO:0000256" key="1">
    <source>
        <dbReference type="SAM" id="MobiDB-lite"/>
    </source>
</evidence>
<dbReference type="PANTHER" id="PTHR37019:SF1">
    <property type="entry name" value="EXPERA DOMAIN-CONTAINING PROTEIN"/>
    <property type="match status" value="1"/>
</dbReference>
<evidence type="ECO:0000256" key="2">
    <source>
        <dbReference type="SAM" id="Phobius"/>
    </source>
</evidence>
<evidence type="ECO:0000313" key="5">
    <source>
        <dbReference type="Proteomes" id="UP000053317"/>
    </source>
</evidence>
<reference evidence="4 5" key="2">
    <citation type="submission" date="2015-05" db="EMBL/GenBank/DDBJ databases">
        <authorList>
            <person name="Morales-Cruz A."/>
            <person name="Amrine K.C."/>
            <person name="Cantu D."/>
        </authorList>
    </citation>
    <scope>NUCLEOTIDE SEQUENCE [LARGE SCALE GENOMIC DNA]</scope>
    <source>
        <strain evidence="4">UCRPC4</strain>
    </source>
</reference>
<dbReference type="OrthoDB" id="2937326at2759"/>
<keyword evidence="2" id="KW-0472">Membrane</keyword>
<dbReference type="Proteomes" id="UP000053317">
    <property type="component" value="Unassembled WGS sequence"/>
</dbReference>
<gene>
    <name evidence="4" type="ORF">UCRPC4_g02343</name>
</gene>
<reference evidence="4 5" key="1">
    <citation type="submission" date="2015-05" db="EMBL/GenBank/DDBJ databases">
        <title>Distinctive expansion of gene families associated with plant cell wall degradation and secondary metabolism in the genomes of grapevine trunk pathogens.</title>
        <authorList>
            <person name="Lawrence D.P."/>
            <person name="Travadon R."/>
            <person name="Rolshausen P.E."/>
            <person name="Baumgartner K."/>
        </authorList>
    </citation>
    <scope>NUCLEOTIDE SEQUENCE [LARGE SCALE GENOMIC DNA]</scope>
    <source>
        <strain evidence="4">UCRPC4</strain>
    </source>
</reference>
<proteinExistence type="predicted"/>
<feature type="transmembrane region" description="Helical" evidence="2">
    <location>
        <begin position="6"/>
        <end position="28"/>
    </location>
</feature>
<dbReference type="EMBL" id="LCWF01000056">
    <property type="protein sequence ID" value="KKY24813.1"/>
    <property type="molecule type" value="Genomic_DNA"/>
</dbReference>
<keyword evidence="5" id="KW-1185">Reference proteome</keyword>
<keyword evidence="2" id="KW-1133">Transmembrane helix</keyword>
<protein>
    <recommendedName>
        <fullName evidence="3">DUF7704 domain-containing protein</fullName>
    </recommendedName>
</protein>
<feature type="region of interest" description="Disordered" evidence="1">
    <location>
        <begin position="148"/>
        <end position="198"/>
    </location>
</feature>
<sequence length="198" mass="22086">MAIPWVYRAFFLYIEPFATLVGAFYAWFQPSYYLQLTDASSAPGILGLPLATQIALRQLGNLYMCFAFNEAVVLRVTDDLRVWRFLLLGLLIADFGHLFSCYPLGLRIYYDVMNWNAIDAGNIGFVYCGLLTRISFFSGLGFAKPALAKPKHSKAKKPKAIKAPSTPAPAAVDESPIDTPTETPRTRKRRSKPKQPAT</sequence>
<dbReference type="Pfam" id="PF24803">
    <property type="entry name" value="DUF7704"/>
    <property type="match status" value="1"/>
</dbReference>
<feature type="compositionally biased region" description="Basic residues" evidence="1">
    <location>
        <begin position="186"/>
        <end position="198"/>
    </location>
</feature>
<name>A0A0G2GN10_PHACM</name>
<comment type="caution">
    <text evidence="4">The sequence shown here is derived from an EMBL/GenBank/DDBJ whole genome shotgun (WGS) entry which is preliminary data.</text>
</comment>
<feature type="compositionally biased region" description="Low complexity" evidence="1">
    <location>
        <begin position="161"/>
        <end position="171"/>
    </location>
</feature>
<dbReference type="InterPro" id="IPR056121">
    <property type="entry name" value="DUF7704"/>
</dbReference>
<accession>A0A0G2GN10</accession>
<dbReference type="PANTHER" id="PTHR37019">
    <property type="entry name" value="CHROMOSOME 1, WHOLE GENOME SHOTGUN SEQUENCE"/>
    <property type="match status" value="1"/>
</dbReference>
<feature type="domain" description="DUF7704" evidence="3">
    <location>
        <begin position="2"/>
        <end position="140"/>
    </location>
</feature>
<evidence type="ECO:0000259" key="3">
    <source>
        <dbReference type="Pfam" id="PF24803"/>
    </source>
</evidence>
<feature type="transmembrane region" description="Helical" evidence="2">
    <location>
        <begin position="85"/>
        <end position="110"/>
    </location>
</feature>
<feature type="transmembrane region" description="Helical" evidence="2">
    <location>
        <begin position="122"/>
        <end position="143"/>
    </location>
</feature>